<protein>
    <submittedName>
        <fullName evidence="2">Uncharacterized protein</fullName>
    </submittedName>
</protein>
<gene>
    <name evidence="2" type="ORF">NDU88_003123</name>
</gene>
<feature type="region of interest" description="Disordered" evidence="1">
    <location>
        <begin position="1"/>
        <end position="20"/>
    </location>
</feature>
<evidence type="ECO:0000256" key="1">
    <source>
        <dbReference type="SAM" id="MobiDB-lite"/>
    </source>
</evidence>
<dbReference type="EMBL" id="JANPWB010000003">
    <property type="protein sequence ID" value="KAJ1199285.1"/>
    <property type="molecule type" value="Genomic_DNA"/>
</dbReference>
<evidence type="ECO:0000313" key="3">
    <source>
        <dbReference type="Proteomes" id="UP001066276"/>
    </source>
</evidence>
<name>A0AAV7VFE7_PLEWA</name>
<keyword evidence="3" id="KW-1185">Reference proteome</keyword>
<dbReference type="AlphaFoldDB" id="A0AAV7VFE7"/>
<proteinExistence type="predicted"/>
<accession>A0AAV7VFE7</accession>
<reference evidence="2" key="1">
    <citation type="journal article" date="2022" name="bioRxiv">
        <title>Sequencing and chromosome-scale assembly of the giantPleurodeles waltlgenome.</title>
        <authorList>
            <person name="Brown T."/>
            <person name="Elewa A."/>
            <person name="Iarovenko S."/>
            <person name="Subramanian E."/>
            <person name="Araus A.J."/>
            <person name="Petzold A."/>
            <person name="Susuki M."/>
            <person name="Suzuki K.-i.T."/>
            <person name="Hayashi T."/>
            <person name="Toyoda A."/>
            <person name="Oliveira C."/>
            <person name="Osipova E."/>
            <person name="Leigh N.D."/>
            <person name="Simon A."/>
            <person name="Yun M.H."/>
        </authorList>
    </citation>
    <scope>NUCLEOTIDE SEQUENCE</scope>
    <source>
        <strain evidence="2">20211129_DDA</strain>
        <tissue evidence="2">Liver</tissue>
    </source>
</reference>
<sequence length="93" mass="10375">MAGTPGVLKEGGNSQKADMALAAQTPTARAILSCEIKVSPDILERQTTLTLLDGAKEMAFHDVSWLFLPKLKAEVREMWVFYNNCEERAQDYN</sequence>
<organism evidence="2 3">
    <name type="scientific">Pleurodeles waltl</name>
    <name type="common">Iberian ribbed newt</name>
    <dbReference type="NCBI Taxonomy" id="8319"/>
    <lineage>
        <taxon>Eukaryota</taxon>
        <taxon>Metazoa</taxon>
        <taxon>Chordata</taxon>
        <taxon>Craniata</taxon>
        <taxon>Vertebrata</taxon>
        <taxon>Euteleostomi</taxon>
        <taxon>Amphibia</taxon>
        <taxon>Batrachia</taxon>
        <taxon>Caudata</taxon>
        <taxon>Salamandroidea</taxon>
        <taxon>Salamandridae</taxon>
        <taxon>Pleurodelinae</taxon>
        <taxon>Pleurodeles</taxon>
    </lineage>
</organism>
<evidence type="ECO:0000313" key="2">
    <source>
        <dbReference type="EMBL" id="KAJ1199285.1"/>
    </source>
</evidence>
<dbReference type="Proteomes" id="UP001066276">
    <property type="component" value="Chromosome 2_1"/>
</dbReference>
<comment type="caution">
    <text evidence="2">The sequence shown here is derived from an EMBL/GenBank/DDBJ whole genome shotgun (WGS) entry which is preliminary data.</text>
</comment>